<evidence type="ECO:0000313" key="5">
    <source>
        <dbReference type="Proteomes" id="UP001501411"/>
    </source>
</evidence>
<dbReference type="EMBL" id="BAABIQ010000044">
    <property type="protein sequence ID" value="GAA4807431.1"/>
    <property type="molecule type" value="Genomic_DNA"/>
</dbReference>
<feature type="signal peptide" evidence="2">
    <location>
        <begin position="1"/>
        <end position="19"/>
    </location>
</feature>
<reference evidence="5" key="1">
    <citation type="journal article" date="2019" name="Int. J. Syst. Evol. Microbiol.">
        <title>The Global Catalogue of Microorganisms (GCM) 10K type strain sequencing project: providing services to taxonomists for standard genome sequencing and annotation.</title>
        <authorList>
            <consortium name="The Broad Institute Genomics Platform"/>
            <consortium name="The Broad Institute Genome Sequencing Center for Infectious Disease"/>
            <person name="Wu L."/>
            <person name="Ma J."/>
        </authorList>
    </citation>
    <scope>NUCLEOTIDE SEQUENCE [LARGE SCALE GENOMIC DNA]</scope>
    <source>
        <strain evidence="5">JCM 18200</strain>
    </source>
</reference>
<dbReference type="Pfam" id="PF02129">
    <property type="entry name" value="Peptidase_S15"/>
    <property type="match status" value="1"/>
</dbReference>
<dbReference type="SUPFAM" id="SSF49785">
    <property type="entry name" value="Galactose-binding domain-like"/>
    <property type="match status" value="1"/>
</dbReference>
<dbReference type="SMART" id="SM00939">
    <property type="entry name" value="PepX_C"/>
    <property type="match status" value="1"/>
</dbReference>
<evidence type="ECO:0000313" key="4">
    <source>
        <dbReference type="EMBL" id="GAA4807431.1"/>
    </source>
</evidence>
<protein>
    <submittedName>
        <fullName evidence="4">CocE/NonD family hydrolase</fullName>
    </submittedName>
</protein>
<proteinExistence type="predicted"/>
<keyword evidence="5" id="KW-1185">Reference proteome</keyword>
<dbReference type="InterPro" id="IPR013736">
    <property type="entry name" value="Xaa-Pro_dipept_C"/>
</dbReference>
<name>A0ABP9CBJ0_9SPHI</name>
<dbReference type="NCBIfam" id="TIGR00976">
    <property type="entry name" value="CocE_NonD"/>
    <property type="match status" value="1"/>
</dbReference>
<dbReference type="InterPro" id="IPR005674">
    <property type="entry name" value="CocE/Ser_esterase"/>
</dbReference>
<dbReference type="SUPFAM" id="SSF53474">
    <property type="entry name" value="alpha/beta-Hydrolases"/>
    <property type="match status" value="1"/>
</dbReference>
<comment type="caution">
    <text evidence="4">The sequence shown here is derived from an EMBL/GenBank/DDBJ whole genome shotgun (WGS) entry which is preliminary data.</text>
</comment>
<gene>
    <name evidence="4" type="ORF">GCM10023231_40790</name>
</gene>
<feature type="chain" id="PRO_5045903473" evidence="2">
    <location>
        <begin position="20"/>
        <end position="628"/>
    </location>
</feature>
<dbReference type="InterPro" id="IPR029058">
    <property type="entry name" value="AB_hydrolase_fold"/>
</dbReference>
<dbReference type="Gene3D" id="2.60.120.260">
    <property type="entry name" value="Galactose-binding domain-like"/>
    <property type="match status" value="1"/>
</dbReference>
<evidence type="ECO:0000259" key="3">
    <source>
        <dbReference type="SMART" id="SM00939"/>
    </source>
</evidence>
<dbReference type="GO" id="GO:0016787">
    <property type="term" value="F:hydrolase activity"/>
    <property type="evidence" value="ECO:0007669"/>
    <property type="project" value="UniProtKB-KW"/>
</dbReference>
<feature type="domain" description="Xaa-Pro dipeptidyl-peptidase C-terminal" evidence="3">
    <location>
        <begin position="357"/>
        <end position="615"/>
    </location>
</feature>
<evidence type="ECO:0000256" key="2">
    <source>
        <dbReference type="SAM" id="SignalP"/>
    </source>
</evidence>
<keyword evidence="2" id="KW-0732">Signal</keyword>
<dbReference type="Proteomes" id="UP001501411">
    <property type="component" value="Unassembled WGS sequence"/>
</dbReference>
<dbReference type="InterPro" id="IPR008979">
    <property type="entry name" value="Galactose-bd-like_sf"/>
</dbReference>
<sequence>MTKYLIGLFLLLTFTSGFAQYTTADSLYIQQHYKKMEVRIPMRDGKRLFTSIYLPLDSSKTYPIMFMRTPYSVAPYGRGLKVPLGPSMQFAQEGFIFVYQDIRGKYLSEGTFMAVRPYIPHKRKSDEVDESSDAYDTIDWLIKNLNNNGKVGVWGISAPGGYATATLIDSHPAVVAVSPQAPVTDWFMGDDRHHNGAFMLMGSFAFVSSYGKYRNEPSVVGPLGFNNYGTPDAYQFYLKAGGLKEIDGKLTADNNPLWQDLMTHGTYDTFWKARTPLPHLRKVKPAVLTVGGWFDQEDLYGPLKTYTAIAKQSRKTQNMLVMGPWYHGSWTRGKGDWLDSLSFALPTSKFYREQIEFPFFMHYLKGKPDPQLPKAFIFDTGEKQWHRYSSWPPPEAKSMNLYLQPQEGLSFLPPPASDQGFVSYISDPAKPVPYSNKITLFRGREYMIEDQRFAARRPDVLVFATDILKEDVQVMGNLKANLFISSTGTDADFIVKLIDVFPDTMSNAKEKPGTLLGGYQLMVRGEVMRAKFRHSFENPKPLVPGKVEKVTFDMQDAAHTFKKGHRMMVQIQSSWFPLVDRNPQQFMDIYQADASAFKSAVQRVYFSREYPSHIVLPILTTSNEKDEP</sequence>
<evidence type="ECO:0000256" key="1">
    <source>
        <dbReference type="ARBA" id="ARBA00022801"/>
    </source>
</evidence>
<keyword evidence="1 4" id="KW-0378">Hydrolase</keyword>
<dbReference type="Gene3D" id="3.40.50.1820">
    <property type="entry name" value="alpha/beta hydrolase"/>
    <property type="match status" value="1"/>
</dbReference>
<dbReference type="Gene3D" id="1.10.3020.10">
    <property type="entry name" value="alpha-amino acid ester hydrolase ( Helical cap domain)"/>
    <property type="match status" value="1"/>
</dbReference>
<dbReference type="Pfam" id="PF08530">
    <property type="entry name" value="PepX_C"/>
    <property type="match status" value="1"/>
</dbReference>
<accession>A0ABP9CBJ0</accession>
<dbReference type="InterPro" id="IPR000383">
    <property type="entry name" value="Xaa-Pro-like_dom"/>
</dbReference>
<organism evidence="4 5">
    <name type="scientific">Olivibacter ginsenosidimutans</name>
    <dbReference type="NCBI Taxonomy" id="1176537"/>
    <lineage>
        <taxon>Bacteria</taxon>
        <taxon>Pseudomonadati</taxon>
        <taxon>Bacteroidota</taxon>
        <taxon>Sphingobacteriia</taxon>
        <taxon>Sphingobacteriales</taxon>
        <taxon>Sphingobacteriaceae</taxon>
        <taxon>Olivibacter</taxon>
    </lineage>
</organism>
<dbReference type="RefSeq" id="WP_345235025.1">
    <property type="nucleotide sequence ID" value="NZ_BAABIQ010000044.1"/>
</dbReference>